<dbReference type="Gene3D" id="3.40.50.1860">
    <property type="match status" value="1"/>
</dbReference>
<dbReference type="EMBL" id="PCTU01000043">
    <property type="protein sequence ID" value="PIP88201.1"/>
    <property type="molecule type" value="Genomic_DNA"/>
</dbReference>
<dbReference type="InterPro" id="IPR001920">
    <property type="entry name" value="Asp/Glu_race"/>
</dbReference>
<dbReference type="Proteomes" id="UP000229981">
    <property type="component" value="Unassembled WGS sequence"/>
</dbReference>
<gene>
    <name evidence="1" type="ORF">COW80_01610</name>
</gene>
<evidence type="ECO:0000313" key="1">
    <source>
        <dbReference type="EMBL" id="PIP88201.1"/>
    </source>
</evidence>
<sequence length="77" mass="8427">MIGIIDSGLGGLSIARAIWQKLPGQATIYLADHEFFPYGNKTAEVINQRLIKIVDWLIAKNCRLVVIACNTITATAI</sequence>
<evidence type="ECO:0000313" key="2">
    <source>
        <dbReference type="Proteomes" id="UP000229981"/>
    </source>
</evidence>
<organism evidence="1 2">
    <name type="scientific">Candidatus Beckwithbacteria bacterium CG22_combo_CG10-13_8_21_14_all_01_47_9</name>
    <dbReference type="NCBI Taxonomy" id="1974496"/>
    <lineage>
        <taxon>Bacteria</taxon>
        <taxon>Candidatus Beckwithiibacteriota</taxon>
    </lineage>
</organism>
<comment type="caution">
    <text evidence="1">The sequence shown here is derived from an EMBL/GenBank/DDBJ whole genome shotgun (WGS) entry which is preliminary data.</text>
</comment>
<accession>A0A2H0E1T1</accession>
<dbReference type="SUPFAM" id="SSF53681">
    <property type="entry name" value="Aspartate/glutamate racemase"/>
    <property type="match status" value="1"/>
</dbReference>
<proteinExistence type="predicted"/>
<feature type="non-terminal residue" evidence="1">
    <location>
        <position position="77"/>
    </location>
</feature>
<dbReference type="AlphaFoldDB" id="A0A2H0E1T1"/>
<reference evidence="1 2" key="1">
    <citation type="submission" date="2017-09" db="EMBL/GenBank/DDBJ databases">
        <title>Depth-based differentiation of microbial function through sediment-hosted aquifers and enrichment of novel symbionts in the deep terrestrial subsurface.</title>
        <authorList>
            <person name="Probst A.J."/>
            <person name="Ladd B."/>
            <person name="Jarett J.K."/>
            <person name="Geller-Mcgrath D.E."/>
            <person name="Sieber C.M."/>
            <person name="Emerson J.B."/>
            <person name="Anantharaman K."/>
            <person name="Thomas B.C."/>
            <person name="Malmstrom R."/>
            <person name="Stieglmeier M."/>
            <person name="Klingl A."/>
            <person name="Woyke T."/>
            <person name="Ryan C.M."/>
            <person name="Banfield J.F."/>
        </authorList>
    </citation>
    <scope>NUCLEOTIDE SEQUENCE [LARGE SCALE GENOMIC DNA]</scope>
    <source>
        <strain evidence="1">CG22_combo_CG10-13_8_21_14_all_01_47_9</strain>
    </source>
</reference>
<name>A0A2H0E1T1_9BACT</name>
<protein>
    <submittedName>
        <fullName evidence="1">Glutamate racemase</fullName>
    </submittedName>
</protein>
<dbReference type="GO" id="GO:0016855">
    <property type="term" value="F:racemase and epimerase activity, acting on amino acids and derivatives"/>
    <property type="evidence" value="ECO:0007669"/>
    <property type="project" value="InterPro"/>
</dbReference>